<keyword evidence="1" id="KW-0812">Transmembrane</keyword>
<dbReference type="EMBL" id="AP018504">
    <property type="protein sequence ID" value="BBC77442.1"/>
    <property type="molecule type" value="Genomic_DNA"/>
</dbReference>
<feature type="transmembrane region" description="Helical" evidence="1">
    <location>
        <begin position="20"/>
        <end position="39"/>
    </location>
</feature>
<proteinExistence type="predicted"/>
<organism evidence="2">
    <name type="scientific">Nitzschia sp. PL3-2</name>
    <dbReference type="NCBI Taxonomy" id="2083271"/>
    <lineage>
        <taxon>Eukaryota</taxon>
        <taxon>Sar</taxon>
        <taxon>Stramenopiles</taxon>
        <taxon>Ochrophyta</taxon>
        <taxon>Bacillariophyta</taxon>
        <taxon>Bacillariophyceae</taxon>
        <taxon>Bacillariophycidae</taxon>
        <taxon>Bacillariales</taxon>
        <taxon>Bacillariaceae</taxon>
        <taxon>Nitzschia</taxon>
    </lineage>
</organism>
<keyword evidence="2" id="KW-0934">Plastid</keyword>
<name>A0A2Z5ZAC2_9STRA</name>
<sequence>MLFLLNATGPDGLFDIDATLPILGVHFFVLFSFLHFFLYNPLQKKKEQRNIYTITNYNNTAIIILFLFNMLFNLEVFLNFIYDIEIIIFLYINYIHKKFLNFELIKFSLNIIGYYKLYLKKKFFLKKKYKKIIFIVIRMLSKKIIKKLYY</sequence>
<gene>
    <name evidence="2" type="primary">atpG</name>
</gene>
<accession>A0A2Z5ZAC2</accession>
<dbReference type="AlphaFoldDB" id="A0A2Z5ZAC2"/>
<evidence type="ECO:0000256" key="1">
    <source>
        <dbReference type="SAM" id="Phobius"/>
    </source>
</evidence>
<protein>
    <submittedName>
        <fullName evidence="2">ATP synthase CF0 B' chain subunit II</fullName>
    </submittedName>
</protein>
<geneLocation type="plastid" evidence="2"/>
<keyword evidence="1" id="KW-0472">Membrane</keyword>
<reference evidence="2" key="1">
    <citation type="submission" date="2018-02" db="EMBL/GenBank/DDBJ databases">
        <title>Evolution and diversity of non-photosynthetic diatom plastid genomes.</title>
        <authorList>
            <person name="Kamikawa R."/>
            <person name="Ishii K."/>
        </authorList>
    </citation>
    <scope>NUCLEOTIDE SEQUENCE</scope>
    <source>
        <strain evidence="2">PL3-2</strain>
    </source>
</reference>
<evidence type="ECO:0000313" key="2">
    <source>
        <dbReference type="EMBL" id="BBC77442.1"/>
    </source>
</evidence>
<keyword evidence="1" id="KW-1133">Transmembrane helix</keyword>